<name>A0A6C1B6C4_9RHOO</name>
<dbReference type="PROSITE" id="PS00108">
    <property type="entry name" value="PROTEIN_KINASE_ST"/>
    <property type="match status" value="1"/>
</dbReference>
<reference evidence="8 9" key="1">
    <citation type="submission" date="2020-02" db="EMBL/GenBank/DDBJ databases">
        <title>Nitrogenibacter mangrovi gen. nov., sp. nov. isolated from mangrove sediment, a denitrifying betaproteobacterium.</title>
        <authorList>
            <person name="Liao H."/>
            <person name="Tian Y."/>
        </authorList>
    </citation>
    <scope>NUCLEOTIDE SEQUENCE [LARGE SCALE GENOMIC DNA]</scope>
    <source>
        <strain evidence="8 9">M9-3-2</strain>
    </source>
</reference>
<keyword evidence="5" id="KW-0067">ATP-binding</keyword>
<evidence type="ECO:0000256" key="4">
    <source>
        <dbReference type="ARBA" id="ARBA00022777"/>
    </source>
</evidence>
<dbReference type="SUPFAM" id="SSF56112">
    <property type="entry name" value="Protein kinase-like (PK-like)"/>
    <property type="match status" value="1"/>
</dbReference>
<dbReference type="InterPro" id="IPR008271">
    <property type="entry name" value="Ser/Thr_kinase_AS"/>
</dbReference>
<dbReference type="AlphaFoldDB" id="A0A6C1B6C4"/>
<dbReference type="CDD" id="cd00143">
    <property type="entry name" value="PP2Cc"/>
    <property type="match status" value="1"/>
</dbReference>
<evidence type="ECO:0000313" key="9">
    <source>
        <dbReference type="Proteomes" id="UP000501991"/>
    </source>
</evidence>
<dbReference type="Gene3D" id="3.60.40.10">
    <property type="entry name" value="PPM-type phosphatase domain"/>
    <property type="match status" value="1"/>
</dbReference>
<gene>
    <name evidence="8" type="ORF">G3580_16110</name>
</gene>
<dbReference type="GO" id="GO:0004674">
    <property type="term" value="F:protein serine/threonine kinase activity"/>
    <property type="evidence" value="ECO:0007669"/>
    <property type="project" value="UniProtKB-KW"/>
</dbReference>
<dbReference type="RefSeq" id="WP_173767212.1">
    <property type="nucleotide sequence ID" value="NZ_CP048836.1"/>
</dbReference>
<keyword evidence="1" id="KW-0723">Serine/threonine-protein kinase</keyword>
<evidence type="ECO:0000259" key="6">
    <source>
        <dbReference type="PROSITE" id="PS50011"/>
    </source>
</evidence>
<dbReference type="SMART" id="SM00331">
    <property type="entry name" value="PP2C_SIG"/>
    <property type="match status" value="1"/>
</dbReference>
<dbReference type="Proteomes" id="UP000501991">
    <property type="component" value="Chromosome"/>
</dbReference>
<organism evidence="8 9">
    <name type="scientific">Nitrogeniibacter mangrovi</name>
    <dbReference type="NCBI Taxonomy" id="2016596"/>
    <lineage>
        <taxon>Bacteria</taxon>
        <taxon>Pseudomonadati</taxon>
        <taxon>Pseudomonadota</taxon>
        <taxon>Betaproteobacteria</taxon>
        <taxon>Rhodocyclales</taxon>
        <taxon>Zoogloeaceae</taxon>
        <taxon>Nitrogeniibacter</taxon>
    </lineage>
</organism>
<evidence type="ECO:0000256" key="1">
    <source>
        <dbReference type="ARBA" id="ARBA00022527"/>
    </source>
</evidence>
<keyword evidence="4 8" id="KW-0418">Kinase</keyword>
<evidence type="ECO:0000256" key="2">
    <source>
        <dbReference type="ARBA" id="ARBA00022679"/>
    </source>
</evidence>
<accession>A0A6C1B6C4</accession>
<dbReference type="Pfam" id="PF00069">
    <property type="entry name" value="Pkinase"/>
    <property type="match status" value="1"/>
</dbReference>
<dbReference type="InterPro" id="IPR011009">
    <property type="entry name" value="Kinase-like_dom_sf"/>
</dbReference>
<dbReference type="SUPFAM" id="SSF81606">
    <property type="entry name" value="PP2C-like"/>
    <property type="match status" value="1"/>
</dbReference>
<protein>
    <submittedName>
        <fullName evidence="8">Bifunctional protein-serine/threonine kinase/phosphatase</fullName>
    </submittedName>
</protein>
<dbReference type="InterPro" id="IPR001932">
    <property type="entry name" value="PPM-type_phosphatase-like_dom"/>
</dbReference>
<dbReference type="InterPro" id="IPR036457">
    <property type="entry name" value="PPM-type-like_dom_sf"/>
</dbReference>
<evidence type="ECO:0000313" key="8">
    <source>
        <dbReference type="EMBL" id="QID19007.1"/>
    </source>
</evidence>
<dbReference type="EMBL" id="CP048836">
    <property type="protein sequence ID" value="QID19007.1"/>
    <property type="molecule type" value="Genomic_DNA"/>
</dbReference>
<dbReference type="KEGG" id="azq:G3580_16110"/>
<dbReference type="PROSITE" id="PS51746">
    <property type="entry name" value="PPM_2"/>
    <property type="match status" value="1"/>
</dbReference>
<dbReference type="InterPro" id="IPR000719">
    <property type="entry name" value="Prot_kinase_dom"/>
</dbReference>
<dbReference type="PANTHER" id="PTHR24351">
    <property type="entry name" value="RIBOSOMAL PROTEIN S6 KINASE"/>
    <property type="match status" value="1"/>
</dbReference>
<keyword evidence="2" id="KW-0808">Transferase</keyword>
<dbReference type="CDD" id="cd14014">
    <property type="entry name" value="STKc_PknB_like"/>
    <property type="match status" value="1"/>
</dbReference>
<keyword evidence="3" id="KW-0547">Nucleotide-binding</keyword>
<dbReference type="PROSITE" id="PS50011">
    <property type="entry name" value="PROTEIN_KINASE_DOM"/>
    <property type="match status" value="1"/>
</dbReference>
<feature type="domain" description="Protein kinase" evidence="6">
    <location>
        <begin position="268"/>
        <end position="535"/>
    </location>
</feature>
<evidence type="ECO:0000256" key="3">
    <source>
        <dbReference type="ARBA" id="ARBA00022741"/>
    </source>
</evidence>
<dbReference type="GO" id="GO:0005524">
    <property type="term" value="F:ATP binding"/>
    <property type="evidence" value="ECO:0007669"/>
    <property type="project" value="UniProtKB-KW"/>
</dbReference>
<dbReference type="Gene3D" id="1.10.510.10">
    <property type="entry name" value="Transferase(Phosphotransferase) domain 1"/>
    <property type="match status" value="1"/>
</dbReference>
<feature type="domain" description="PPM-type phosphatase" evidence="7">
    <location>
        <begin position="26"/>
        <end position="235"/>
    </location>
</feature>
<evidence type="ECO:0000259" key="7">
    <source>
        <dbReference type="PROSITE" id="PS51746"/>
    </source>
</evidence>
<dbReference type="Pfam" id="PF13672">
    <property type="entry name" value="PP2C_2"/>
    <property type="match status" value="1"/>
</dbReference>
<sequence length="572" mass="63780">MSEPLKVRFGGHSSAGIKAINQDAFAAHLPEAAGERDLKGATAVICDGVSAAAESEVASQMAVTGFITDYYATPPTWSVRKAAGTVLNGLNHWVYRQNAARQGSRDSMLTTFSAAVIKSNTLHVFHAGDTRIWHQRGATLDCLTRDHVMTEGGRDFLARALGADSHLEVDYLSRELAVGDRVLLSTDGVHGFVPPARLRELLGAADDLETIARRMTDEALAQGADDNVSVLIVAVDHLPLETLEETYRRLMQRPIPPVLAPGNRIDGFEVLEVIFSGTRSHMYRVKDSDSGAHYVLKAPSQTFAEDAIYLDGFIREEWVGQRIDHPNVMKTYENPRGKQFMYYLGEHIVGMNLREWMQDNPSPPLDAVRAVIRQVIAGLRAFQRADMVHQDLKPENIMIDRDGRVKILDFGTVLIAGTDEIASPLDKSVPQGSVNYVAPEYLMGEPGSFRSDLFSLAVITYEMITGALPFDEPAIKRTRIGSYTELRYIPARHRRHDLPIWVEACLKKALQPNPAQRYEAFSEFEQDFTVPNPLLEADLRRRPLLEKDPARFWKALAIALLVLNIVQLAWHH</sequence>
<keyword evidence="9" id="KW-1185">Reference proteome</keyword>
<evidence type="ECO:0000256" key="5">
    <source>
        <dbReference type="ARBA" id="ARBA00022840"/>
    </source>
</evidence>
<dbReference type="SMART" id="SM00220">
    <property type="entry name" value="S_TKc"/>
    <property type="match status" value="1"/>
</dbReference>
<proteinExistence type="predicted"/>
<dbReference type="SMART" id="SM00332">
    <property type="entry name" value="PP2Cc"/>
    <property type="match status" value="1"/>
</dbReference>
<dbReference type="Gene3D" id="3.30.200.20">
    <property type="entry name" value="Phosphorylase Kinase, domain 1"/>
    <property type="match status" value="1"/>
</dbReference>